<evidence type="ECO:0000313" key="1">
    <source>
        <dbReference type="EMBL" id="CAG8798624.1"/>
    </source>
</evidence>
<gene>
    <name evidence="1" type="ORF">CPELLU_LOCUS17531</name>
</gene>
<reference evidence="1" key="1">
    <citation type="submission" date="2021-06" db="EMBL/GenBank/DDBJ databases">
        <authorList>
            <person name="Kallberg Y."/>
            <person name="Tangrot J."/>
            <person name="Rosling A."/>
        </authorList>
    </citation>
    <scope>NUCLEOTIDE SEQUENCE</scope>
    <source>
        <strain evidence="1">FL966</strain>
    </source>
</reference>
<evidence type="ECO:0000313" key="2">
    <source>
        <dbReference type="Proteomes" id="UP000789759"/>
    </source>
</evidence>
<dbReference type="AlphaFoldDB" id="A0A9N9JVV3"/>
<sequence length="43" mass="5003">MLEDNKSSIKKGKKLKEDAEVLVNDILYDVIKNIETIDKRIQN</sequence>
<dbReference type="Proteomes" id="UP000789759">
    <property type="component" value="Unassembled WGS sequence"/>
</dbReference>
<comment type="caution">
    <text evidence="1">The sequence shown here is derived from an EMBL/GenBank/DDBJ whole genome shotgun (WGS) entry which is preliminary data.</text>
</comment>
<accession>A0A9N9JVV3</accession>
<organism evidence="1 2">
    <name type="scientific">Cetraspora pellucida</name>
    <dbReference type="NCBI Taxonomy" id="1433469"/>
    <lineage>
        <taxon>Eukaryota</taxon>
        <taxon>Fungi</taxon>
        <taxon>Fungi incertae sedis</taxon>
        <taxon>Mucoromycota</taxon>
        <taxon>Glomeromycotina</taxon>
        <taxon>Glomeromycetes</taxon>
        <taxon>Diversisporales</taxon>
        <taxon>Gigasporaceae</taxon>
        <taxon>Cetraspora</taxon>
    </lineage>
</organism>
<proteinExistence type="predicted"/>
<protein>
    <submittedName>
        <fullName evidence="1">22634_t:CDS:1</fullName>
    </submittedName>
</protein>
<feature type="non-terminal residue" evidence="1">
    <location>
        <position position="43"/>
    </location>
</feature>
<keyword evidence="2" id="KW-1185">Reference proteome</keyword>
<name>A0A9N9JVV3_9GLOM</name>
<dbReference type="EMBL" id="CAJVQA010030132">
    <property type="protein sequence ID" value="CAG8798624.1"/>
    <property type="molecule type" value="Genomic_DNA"/>
</dbReference>